<gene>
    <name evidence="2" type="ORF">B0H17DRAFT_917168</name>
</gene>
<organism evidence="2 3">
    <name type="scientific">Mycena rosella</name>
    <name type="common">Pink bonnet</name>
    <name type="synonym">Agaricus rosellus</name>
    <dbReference type="NCBI Taxonomy" id="1033263"/>
    <lineage>
        <taxon>Eukaryota</taxon>
        <taxon>Fungi</taxon>
        <taxon>Dikarya</taxon>
        <taxon>Basidiomycota</taxon>
        <taxon>Agaricomycotina</taxon>
        <taxon>Agaricomycetes</taxon>
        <taxon>Agaricomycetidae</taxon>
        <taxon>Agaricales</taxon>
        <taxon>Marasmiineae</taxon>
        <taxon>Mycenaceae</taxon>
        <taxon>Mycena</taxon>
    </lineage>
</organism>
<evidence type="ECO:0000256" key="1">
    <source>
        <dbReference type="SAM" id="MobiDB-lite"/>
    </source>
</evidence>
<dbReference type="Proteomes" id="UP001221757">
    <property type="component" value="Unassembled WGS sequence"/>
</dbReference>
<dbReference type="AlphaFoldDB" id="A0AAD7MAL5"/>
<accession>A0AAD7MAL5</accession>
<keyword evidence="3" id="KW-1185">Reference proteome</keyword>
<name>A0AAD7MAL5_MYCRO</name>
<protein>
    <submittedName>
        <fullName evidence="2">Uncharacterized protein</fullName>
    </submittedName>
</protein>
<dbReference type="EMBL" id="JARKIE010000004">
    <property type="protein sequence ID" value="KAJ7708097.1"/>
    <property type="molecule type" value="Genomic_DNA"/>
</dbReference>
<evidence type="ECO:0000313" key="3">
    <source>
        <dbReference type="Proteomes" id="UP001221757"/>
    </source>
</evidence>
<proteinExistence type="predicted"/>
<feature type="region of interest" description="Disordered" evidence="1">
    <location>
        <begin position="1"/>
        <end position="22"/>
    </location>
</feature>
<comment type="caution">
    <text evidence="2">The sequence shown here is derived from an EMBL/GenBank/DDBJ whole genome shotgun (WGS) entry which is preliminary data.</text>
</comment>
<evidence type="ECO:0000313" key="2">
    <source>
        <dbReference type="EMBL" id="KAJ7708097.1"/>
    </source>
</evidence>
<sequence length="67" mass="7661">MAQPTLPARGDCNTPTFDSTKPRELPRYFSDLEFHFTRCTITDAAEKKSHATRFLSVRDQDAWEALA</sequence>
<reference evidence="2" key="1">
    <citation type="submission" date="2023-03" db="EMBL/GenBank/DDBJ databases">
        <title>Massive genome expansion in bonnet fungi (Mycena s.s.) driven by repeated elements and novel gene families across ecological guilds.</title>
        <authorList>
            <consortium name="Lawrence Berkeley National Laboratory"/>
            <person name="Harder C.B."/>
            <person name="Miyauchi S."/>
            <person name="Viragh M."/>
            <person name="Kuo A."/>
            <person name="Thoen E."/>
            <person name="Andreopoulos B."/>
            <person name="Lu D."/>
            <person name="Skrede I."/>
            <person name="Drula E."/>
            <person name="Henrissat B."/>
            <person name="Morin E."/>
            <person name="Kohler A."/>
            <person name="Barry K."/>
            <person name="LaButti K."/>
            <person name="Morin E."/>
            <person name="Salamov A."/>
            <person name="Lipzen A."/>
            <person name="Mereny Z."/>
            <person name="Hegedus B."/>
            <person name="Baldrian P."/>
            <person name="Stursova M."/>
            <person name="Weitz H."/>
            <person name="Taylor A."/>
            <person name="Grigoriev I.V."/>
            <person name="Nagy L.G."/>
            <person name="Martin F."/>
            <person name="Kauserud H."/>
        </authorList>
    </citation>
    <scope>NUCLEOTIDE SEQUENCE</scope>
    <source>
        <strain evidence="2">CBHHK067</strain>
    </source>
</reference>